<accession>A0ABV5K9T1</accession>
<gene>
    <name evidence="1" type="ORF">ACFFRI_08970</name>
</gene>
<proteinExistence type="predicted"/>
<protein>
    <submittedName>
        <fullName evidence="1">Uncharacterized protein</fullName>
    </submittedName>
</protein>
<organism evidence="1 2">
    <name type="scientific">Nocardioides plantarum</name>
    <dbReference type="NCBI Taxonomy" id="29299"/>
    <lineage>
        <taxon>Bacteria</taxon>
        <taxon>Bacillati</taxon>
        <taxon>Actinomycetota</taxon>
        <taxon>Actinomycetes</taxon>
        <taxon>Propionibacteriales</taxon>
        <taxon>Nocardioidaceae</taxon>
        <taxon>Nocardioides</taxon>
    </lineage>
</organism>
<reference evidence="1 2" key="1">
    <citation type="submission" date="2024-09" db="EMBL/GenBank/DDBJ databases">
        <authorList>
            <person name="Sun Q."/>
            <person name="Mori K."/>
        </authorList>
    </citation>
    <scope>NUCLEOTIDE SEQUENCE [LARGE SCALE GENOMIC DNA]</scope>
    <source>
        <strain evidence="1 2">JCM 9626</strain>
    </source>
</reference>
<evidence type="ECO:0000313" key="2">
    <source>
        <dbReference type="Proteomes" id="UP001589750"/>
    </source>
</evidence>
<dbReference type="EMBL" id="JBHMDG010000011">
    <property type="protein sequence ID" value="MFB9313172.1"/>
    <property type="molecule type" value="Genomic_DNA"/>
</dbReference>
<sequence>MKFLVLLVIIGAVIAAYQFRVQILSRVLGQPESRIKRQLERRKNRP</sequence>
<keyword evidence="2" id="KW-1185">Reference proteome</keyword>
<evidence type="ECO:0000313" key="1">
    <source>
        <dbReference type="EMBL" id="MFB9313172.1"/>
    </source>
</evidence>
<comment type="caution">
    <text evidence="1">The sequence shown here is derived from an EMBL/GenBank/DDBJ whole genome shotgun (WGS) entry which is preliminary data.</text>
</comment>
<name>A0ABV5K9T1_9ACTN</name>
<dbReference type="Proteomes" id="UP001589750">
    <property type="component" value="Unassembled WGS sequence"/>
</dbReference>
<dbReference type="RefSeq" id="WP_170215482.1">
    <property type="nucleotide sequence ID" value="NZ_JBHMDG010000011.1"/>
</dbReference>